<feature type="transmembrane region" description="Helical" evidence="6">
    <location>
        <begin position="169"/>
        <end position="191"/>
    </location>
</feature>
<reference evidence="7 8" key="1">
    <citation type="submission" date="2017-10" db="EMBL/GenBank/DDBJ databases">
        <title>Novel microbial diversity and functional potential in the marine mammal oral microbiome.</title>
        <authorList>
            <person name="Dudek N.K."/>
            <person name="Sun C.L."/>
            <person name="Burstein D."/>
            <person name="Kantor R.S."/>
            <person name="Aliaga Goltsman D.S."/>
            <person name="Bik E.M."/>
            <person name="Thomas B.C."/>
            <person name="Banfield J.F."/>
            <person name="Relman D.A."/>
        </authorList>
    </citation>
    <scope>NUCLEOTIDE SEQUENCE [LARGE SCALE GENOMIC DNA]</scope>
    <source>
        <strain evidence="7">DOLZORAL124_49_17</strain>
    </source>
</reference>
<dbReference type="GO" id="GO:0005886">
    <property type="term" value="C:plasma membrane"/>
    <property type="evidence" value="ECO:0007669"/>
    <property type="project" value="UniProtKB-SubCell"/>
</dbReference>
<evidence type="ECO:0000313" key="8">
    <source>
        <dbReference type="Proteomes" id="UP000229740"/>
    </source>
</evidence>
<dbReference type="EMBL" id="PDPS01000024">
    <property type="protein sequence ID" value="PID58074.1"/>
    <property type="molecule type" value="Genomic_DNA"/>
</dbReference>
<feature type="transmembrane region" description="Helical" evidence="6">
    <location>
        <begin position="90"/>
        <end position="112"/>
    </location>
</feature>
<evidence type="ECO:0000256" key="3">
    <source>
        <dbReference type="ARBA" id="ARBA00022692"/>
    </source>
</evidence>
<comment type="caution">
    <text evidence="7">The sequence shown here is derived from an EMBL/GenBank/DDBJ whole genome shotgun (WGS) entry which is preliminary data.</text>
</comment>
<dbReference type="AlphaFoldDB" id="A0A2G6E7P9"/>
<feature type="transmembrane region" description="Helical" evidence="6">
    <location>
        <begin position="133"/>
        <end position="154"/>
    </location>
</feature>
<dbReference type="Pfam" id="PF03706">
    <property type="entry name" value="LPG_synthase_TM"/>
    <property type="match status" value="1"/>
</dbReference>
<feature type="transmembrane region" description="Helical" evidence="6">
    <location>
        <begin position="228"/>
        <end position="249"/>
    </location>
</feature>
<keyword evidence="2" id="KW-1003">Cell membrane</keyword>
<evidence type="ECO:0000313" key="7">
    <source>
        <dbReference type="EMBL" id="PID58074.1"/>
    </source>
</evidence>
<gene>
    <name evidence="7" type="ORF">CSB45_05120</name>
</gene>
<feature type="transmembrane region" description="Helical" evidence="6">
    <location>
        <begin position="285"/>
        <end position="308"/>
    </location>
</feature>
<protein>
    <recommendedName>
        <fullName evidence="9">TIGR00374 family protein</fullName>
    </recommendedName>
</protein>
<sequence length="354" mass="38839">MIVLTSTVRSIRHIDRQIVFVLRLSVSLGLLVFLMRLVDWTEAVKTLHTVSSVPLVMAPLLSWGRLYFASWRMRIVLADNHVMWSHRQAYAGYLLGSFYSTFLPGVIGGDVVRIGRCTLQTHCRLGTAAVSVFLERICGVLALLGIFFCMYLFHPSAGAFMFGHEGRSALIPVAAIGMSALLVFLAGRRLWPTIILRRFGRGTRWSSSLYSIMHPLETLKTKTLGKMLILSLFFQLTDIVVVSVLARALGLQIPLSVFLAILPLVYVATLLPLSLGGLGVREGTLVFLLGRYGIAASDAVMLAFLVYLNSVFVGSAGGIMQVVETFWVNATRPEAASDRFAAGHKSETQLGTDS</sequence>
<keyword evidence="3 6" id="KW-0812">Transmembrane</keyword>
<evidence type="ECO:0000256" key="2">
    <source>
        <dbReference type="ARBA" id="ARBA00022475"/>
    </source>
</evidence>
<keyword evidence="5 6" id="KW-0472">Membrane</keyword>
<feature type="transmembrane region" description="Helical" evidence="6">
    <location>
        <begin position="20"/>
        <end position="38"/>
    </location>
</feature>
<dbReference type="NCBIfam" id="TIGR00374">
    <property type="entry name" value="flippase-like domain"/>
    <property type="match status" value="1"/>
</dbReference>
<dbReference type="Proteomes" id="UP000229740">
    <property type="component" value="Unassembled WGS sequence"/>
</dbReference>
<dbReference type="PANTHER" id="PTHR40277:SF1">
    <property type="entry name" value="BLL5419 PROTEIN"/>
    <property type="match status" value="1"/>
</dbReference>
<evidence type="ECO:0000256" key="5">
    <source>
        <dbReference type="ARBA" id="ARBA00023136"/>
    </source>
</evidence>
<evidence type="ECO:0000256" key="6">
    <source>
        <dbReference type="SAM" id="Phobius"/>
    </source>
</evidence>
<evidence type="ECO:0008006" key="9">
    <source>
        <dbReference type="Google" id="ProtNLM"/>
    </source>
</evidence>
<accession>A0A2G6E7P9</accession>
<organism evidence="7 8">
    <name type="scientific">candidate division KSB3 bacterium</name>
    <dbReference type="NCBI Taxonomy" id="2044937"/>
    <lineage>
        <taxon>Bacteria</taxon>
        <taxon>candidate division KSB3</taxon>
    </lineage>
</organism>
<evidence type="ECO:0000256" key="4">
    <source>
        <dbReference type="ARBA" id="ARBA00022989"/>
    </source>
</evidence>
<comment type="subcellular location">
    <subcellularLocation>
        <location evidence="1">Cell membrane</location>
        <topology evidence="1">Multi-pass membrane protein</topology>
    </subcellularLocation>
</comment>
<proteinExistence type="predicted"/>
<dbReference type="InterPro" id="IPR022791">
    <property type="entry name" value="L-PG_synthase/AglD"/>
</dbReference>
<feature type="transmembrane region" description="Helical" evidence="6">
    <location>
        <begin position="255"/>
        <end position="273"/>
    </location>
</feature>
<dbReference type="PANTHER" id="PTHR40277">
    <property type="entry name" value="BLL5419 PROTEIN"/>
    <property type="match status" value="1"/>
</dbReference>
<evidence type="ECO:0000256" key="1">
    <source>
        <dbReference type="ARBA" id="ARBA00004651"/>
    </source>
</evidence>
<name>A0A2G6E7P9_9BACT</name>
<keyword evidence="4 6" id="KW-1133">Transmembrane helix</keyword>